<accession>A0A4U1EEN7</accession>
<reference evidence="3" key="1">
    <citation type="journal article" date="2019" name="IScience">
        <title>Narwhal Genome Reveals Long-Term Low Genetic Diversity despite Current Large Abundance Size.</title>
        <authorList>
            <person name="Westbury M.V."/>
            <person name="Petersen B."/>
            <person name="Garde E."/>
            <person name="Heide-Jorgensen M.P."/>
            <person name="Lorenzen E.D."/>
        </authorList>
    </citation>
    <scope>NUCLEOTIDE SEQUENCE [LARGE SCALE GENOMIC DNA]</scope>
</reference>
<proteinExistence type="predicted"/>
<dbReference type="AlphaFoldDB" id="A0A4U1EEN7"/>
<evidence type="ECO:0000256" key="1">
    <source>
        <dbReference type="SAM" id="MobiDB-lite"/>
    </source>
</evidence>
<comment type="caution">
    <text evidence="2">The sequence shown here is derived from an EMBL/GenBank/DDBJ whole genome shotgun (WGS) entry which is preliminary data.</text>
</comment>
<sequence length="258" mass="28001">MDLILASGLFVCFGLKARGKVSGINPPVEIMTLGSFFPLRSWKIQLQQKGIMKSSKSTSYENRSRRSSLFLISSAVVALGLQILNKQPHPEQRQHKVFLGDCPIAPVHKRKGFPKESLMFYGPIVKFQDDQSRGRPGTDAPEGAGSGSLPPGAGPSHDFGLPEPGLGVRKRAGARGSRERGVCVHGPRIREGERVAREPSGVGTPPGGLWGRDHGQGRCMQVSVTYGGRLRKDICTQEFKALRSCFISVAKKTLKGSR</sequence>
<organism evidence="2 3">
    <name type="scientific">Monodon monoceros</name>
    <name type="common">Narwhal</name>
    <name type="synonym">Ceratodon monodon</name>
    <dbReference type="NCBI Taxonomy" id="40151"/>
    <lineage>
        <taxon>Eukaryota</taxon>
        <taxon>Metazoa</taxon>
        <taxon>Chordata</taxon>
        <taxon>Craniata</taxon>
        <taxon>Vertebrata</taxon>
        <taxon>Euteleostomi</taxon>
        <taxon>Mammalia</taxon>
        <taxon>Eutheria</taxon>
        <taxon>Laurasiatheria</taxon>
        <taxon>Artiodactyla</taxon>
        <taxon>Whippomorpha</taxon>
        <taxon>Cetacea</taxon>
        <taxon>Odontoceti</taxon>
        <taxon>Monodontidae</taxon>
        <taxon>Monodon</taxon>
    </lineage>
</organism>
<name>A0A4U1EEN7_MONMO</name>
<feature type="region of interest" description="Disordered" evidence="1">
    <location>
        <begin position="128"/>
        <end position="181"/>
    </location>
</feature>
<feature type="compositionally biased region" description="Low complexity" evidence="1">
    <location>
        <begin position="140"/>
        <end position="156"/>
    </location>
</feature>
<evidence type="ECO:0000313" key="2">
    <source>
        <dbReference type="EMBL" id="TKC34393.1"/>
    </source>
</evidence>
<dbReference type="EMBL" id="RWIC01001895">
    <property type="protein sequence ID" value="TKC34393.1"/>
    <property type="molecule type" value="Genomic_DNA"/>
</dbReference>
<dbReference type="Proteomes" id="UP000308365">
    <property type="component" value="Unassembled WGS sequence"/>
</dbReference>
<protein>
    <submittedName>
        <fullName evidence="2">Uncharacterized protein</fullName>
    </submittedName>
</protein>
<evidence type="ECO:0000313" key="3">
    <source>
        <dbReference type="Proteomes" id="UP000308365"/>
    </source>
</evidence>
<gene>
    <name evidence="2" type="ORF">EI555_007439</name>
</gene>